<evidence type="ECO:0000313" key="2">
    <source>
        <dbReference type="Proteomes" id="UP001150603"/>
    </source>
</evidence>
<name>A0ACC1JH65_9FUNG</name>
<organism evidence="1 2">
    <name type="scientific">Linderina macrospora</name>
    <dbReference type="NCBI Taxonomy" id="4868"/>
    <lineage>
        <taxon>Eukaryota</taxon>
        <taxon>Fungi</taxon>
        <taxon>Fungi incertae sedis</taxon>
        <taxon>Zoopagomycota</taxon>
        <taxon>Kickxellomycotina</taxon>
        <taxon>Kickxellomycetes</taxon>
        <taxon>Kickxellales</taxon>
        <taxon>Kickxellaceae</taxon>
        <taxon>Linderina</taxon>
    </lineage>
</organism>
<accession>A0ACC1JH65</accession>
<proteinExistence type="predicted"/>
<evidence type="ECO:0000313" key="1">
    <source>
        <dbReference type="EMBL" id="KAJ1951203.1"/>
    </source>
</evidence>
<dbReference type="EMBL" id="JANBPW010000041">
    <property type="protein sequence ID" value="KAJ1951203.1"/>
    <property type="molecule type" value="Genomic_DNA"/>
</dbReference>
<protein>
    <submittedName>
        <fullName evidence="1">Uncharacterized protein</fullName>
    </submittedName>
</protein>
<gene>
    <name evidence="1" type="ORF">FBU59_000303</name>
</gene>
<keyword evidence="2" id="KW-1185">Reference proteome</keyword>
<dbReference type="Proteomes" id="UP001150603">
    <property type="component" value="Unassembled WGS sequence"/>
</dbReference>
<comment type="caution">
    <text evidence="1">The sequence shown here is derived from an EMBL/GenBank/DDBJ whole genome shotgun (WGS) entry which is preliminary data.</text>
</comment>
<reference evidence="1" key="1">
    <citation type="submission" date="2022-07" db="EMBL/GenBank/DDBJ databases">
        <title>Phylogenomic reconstructions and comparative analyses of Kickxellomycotina fungi.</title>
        <authorList>
            <person name="Reynolds N.K."/>
            <person name="Stajich J.E."/>
            <person name="Barry K."/>
            <person name="Grigoriev I.V."/>
            <person name="Crous P."/>
            <person name="Smith M.E."/>
        </authorList>
    </citation>
    <scope>NUCLEOTIDE SEQUENCE</scope>
    <source>
        <strain evidence="1">NRRL 5244</strain>
    </source>
</reference>
<sequence length="241" mass="26755">MADSVFACWSGKFLSRPIGHLPPTLHISFSADVDAKIVADGLGLAKSKYLPARQRSSAQRMLMDMLSSARHLSVREEMQAAEIVRKWPDLLGQVPLQDSDIARYCENCPGLLKQIVFGLADEEQTNQTIRTAIPQQMNPVQHASSAELILRRARDISPETLFKYLGAVEATCRVQTAPSSKEFNVRLAAKVLNKVLDAHSDYAVVMAIEVNSFCLTYPWVKDAADLFARVRKIQDILEKGG</sequence>